<keyword evidence="2" id="KW-0472">Membrane</keyword>
<dbReference type="Pfam" id="PF06687">
    <property type="entry name" value="SUR7"/>
    <property type="match status" value="1"/>
</dbReference>
<feature type="transmembrane region" description="Helical" evidence="2">
    <location>
        <begin position="117"/>
        <end position="138"/>
    </location>
</feature>
<evidence type="ECO:0000256" key="2">
    <source>
        <dbReference type="SAM" id="Phobius"/>
    </source>
</evidence>
<feature type="compositionally biased region" description="Basic and acidic residues" evidence="1">
    <location>
        <begin position="244"/>
        <end position="258"/>
    </location>
</feature>
<keyword evidence="4" id="KW-1185">Reference proteome</keyword>
<dbReference type="Proteomes" id="UP001390339">
    <property type="component" value="Unassembled WGS sequence"/>
</dbReference>
<feature type="region of interest" description="Disordered" evidence="1">
    <location>
        <begin position="221"/>
        <end position="258"/>
    </location>
</feature>
<sequence length="258" mass="28025">MALSHAALGLTSLILLAASILFLLFIILSGVTNVTPFNQTYFLSAATDGITGARARTQWTYFYMCSPGNVDCSGAWPAPPFGWAWNANPTGAPSSLVGSHGNNTTSSYFFYMWRFGWVFYLMTLFFSVLAFFSGFLACCGRLGSAIAGLSTMIALFFYTIAVSLMTATFVKARDAFRADGRDATLGRYAFGFSWAAWAGLFLSMLLFFIGSRVGKDKGAAAAGTGGGGWGRSRFGRKRSVRSRRSYDLGSRRVKDDYS</sequence>
<proteinExistence type="predicted"/>
<dbReference type="PANTHER" id="PTHR36414:SF1">
    <property type="entry name" value="PROTEIN SUR7"/>
    <property type="match status" value="1"/>
</dbReference>
<protein>
    <submittedName>
        <fullName evidence="3">SUR7/PalI family-domain-containing protein</fullName>
    </submittedName>
</protein>
<accession>A0ABR2HSS1</accession>
<evidence type="ECO:0000313" key="4">
    <source>
        <dbReference type="Proteomes" id="UP001390339"/>
    </source>
</evidence>
<feature type="transmembrane region" description="Helical" evidence="2">
    <location>
        <begin position="188"/>
        <end position="209"/>
    </location>
</feature>
<feature type="compositionally biased region" description="Basic residues" evidence="1">
    <location>
        <begin position="233"/>
        <end position="243"/>
    </location>
</feature>
<organism evidence="3 4">
    <name type="scientific">Apiospora arundinis</name>
    <dbReference type="NCBI Taxonomy" id="335852"/>
    <lineage>
        <taxon>Eukaryota</taxon>
        <taxon>Fungi</taxon>
        <taxon>Dikarya</taxon>
        <taxon>Ascomycota</taxon>
        <taxon>Pezizomycotina</taxon>
        <taxon>Sordariomycetes</taxon>
        <taxon>Xylariomycetidae</taxon>
        <taxon>Amphisphaeriales</taxon>
        <taxon>Apiosporaceae</taxon>
        <taxon>Apiospora</taxon>
    </lineage>
</organism>
<name>A0ABR2HSS1_9PEZI</name>
<comment type="caution">
    <text evidence="3">The sequence shown here is derived from an EMBL/GenBank/DDBJ whole genome shotgun (WGS) entry which is preliminary data.</text>
</comment>
<evidence type="ECO:0000313" key="3">
    <source>
        <dbReference type="EMBL" id="KAK8852119.1"/>
    </source>
</evidence>
<evidence type="ECO:0000256" key="1">
    <source>
        <dbReference type="SAM" id="MobiDB-lite"/>
    </source>
</evidence>
<keyword evidence="2" id="KW-0812">Transmembrane</keyword>
<feature type="transmembrane region" description="Helical" evidence="2">
    <location>
        <begin position="145"/>
        <end position="168"/>
    </location>
</feature>
<dbReference type="EMBL" id="JAPCWZ010000009">
    <property type="protein sequence ID" value="KAK8852119.1"/>
    <property type="molecule type" value="Genomic_DNA"/>
</dbReference>
<gene>
    <name evidence="3" type="ORF">PGQ11_014598</name>
</gene>
<reference evidence="3 4" key="1">
    <citation type="journal article" date="2024" name="IMA Fungus">
        <title>Apiospora arundinis, a panoply of carbohydrate-active enzymes and secondary metabolites.</title>
        <authorList>
            <person name="Sorensen T."/>
            <person name="Petersen C."/>
            <person name="Muurmann A.T."/>
            <person name="Christiansen J.V."/>
            <person name="Brundto M.L."/>
            <person name="Overgaard C.K."/>
            <person name="Boysen A.T."/>
            <person name="Wollenberg R.D."/>
            <person name="Larsen T.O."/>
            <person name="Sorensen J.L."/>
            <person name="Nielsen K.L."/>
            <person name="Sondergaard T.E."/>
        </authorList>
    </citation>
    <scope>NUCLEOTIDE SEQUENCE [LARGE SCALE GENOMIC DNA]</scope>
    <source>
        <strain evidence="3 4">AAU 773</strain>
    </source>
</reference>
<dbReference type="InterPro" id="IPR009571">
    <property type="entry name" value="SUR7/Rim9-like_fungi"/>
</dbReference>
<dbReference type="PANTHER" id="PTHR36414">
    <property type="entry name" value="PROTEIN SUR7"/>
    <property type="match status" value="1"/>
</dbReference>
<keyword evidence="2" id="KW-1133">Transmembrane helix</keyword>
<feature type="transmembrane region" description="Helical" evidence="2">
    <location>
        <begin position="7"/>
        <end position="28"/>
    </location>
</feature>